<dbReference type="RefSeq" id="WP_094262857.1">
    <property type="nucleotide sequence ID" value="NZ_NOWF01000001.1"/>
</dbReference>
<evidence type="ECO:0000256" key="2">
    <source>
        <dbReference type="ARBA" id="ARBA00022692"/>
    </source>
</evidence>
<evidence type="ECO:0000256" key="3">
    <source>
        <dbReference type="ARBA" id="ARBA00022748"/>
    </source>
</evidence>
<dbReference type="GO" id="GO:0017004">
    <property type="term" value="P:cytochrome complex assembly"/>
    <property type="evidence" value="ECO:0007669"/>
    <property type="project" value="UniProtKB-KW"/>
</dbReference>
<evidence type="ECO:0000256" key="5">
    <source>
        <dbReference type="ARBA" id="ARBA00023136"/>
    </source>
</evidence>
<accession>A0A235BBV3</accession>
<dbReference type="Pfam" id="PF05140">
    <property type="entry name" value="ResB"/>
    <property type="match status" value="2"/>
</dbReference>
<evidence type="ECO:0000256" key="4">
    <source>
        <dbReference type="ARBA" id="ARBA00022989"/>
    </source>
</evidence>
<feature type="transmembrane region" description="Helical" evidence="6">
    <location>
        <begin position="217"/>
        <end position="235"/>
    </location>
</feature>
<dbReference type="AlphaFoldDB" id="A0A235BBV3"/>
<dbReference type="GO" id="GO:0016020">
    <property type="term" value="C:membrane"/>
    <property type="evidence" value="ECO:0007669"/>
    <property type="project" value="UniProtKB-SubCell"/>
</dbReference>
<dbReference type="Proteomes" id="UP000215459">
    <property type="component" value="Unassembled WGS sequence"/>
</dbReference>
<evidence type="ECO:0000313" key="8">
    <source>
        <dbReference type="EMBL" id="OYD09756.1"/>
    </source>
</evidence>
<feature type="domain" description="ResB-like" evidence="7">
    <location>
        <begin position="65"/>
        <end position="416"/>
    </location>
</feature>
<keyword evidence="3" id="KW-0201">Cytochrome c-type biogenesis</keyword>
<dbReference type="EMBL" id="NOWF01000001">
    <property type="protein sequence ID" value="OYD09756.1"/>
    <property type="molecule type" value="Genomic_DNA"/>
</dbReference>
<name>A0A235BBV3_9BACL</name>
<evidence type="ECO:0000313" key="9">
    <source>
        <dbReference type="Proteomes" id="UP000215459"/>
    </source>
</evidence>
<evidence type="ECO:0000259" key="7">
    <source>
        <dbReference type="Pfam" id="PF05140"/>
    </source>
</evidence>
<keyword evidence="2 6" id="KW-0812">Transmembrane</keyword>
<keyword evidence="4 6" id="KW-1133">Transmembrane helix</keyword>
<feature type="transmembrane region" description="Helical" evidence="6">
    <location>
        <begin position="458"/>
        <end position="479"/>
    </location>
</feature>
<feature type="domain" description="ResB-like" evidence="7">
    <location>
        <begin position="424"/>
        <end position="510"/>
    </location>
</feature>
<dbReference type="OrthoDB" id="9770923at2"/>
<gene>
    <name evidence="8" type="ORF">CHM34_01820</name>
</gene>
<feature type="transmembrane region" description="Helical" evidence="6">
    <location>
        <begin position="67"/>
        <end position="85"/>
    </location>
</feature>
<evidence type="ECO:0000256" key="6">
    <source>
        <dbReference type="SAM" id="Phobius"/>
    </source>
</evidence>
<dbReference type="PANTHER" id="PTHR31566">
    <property type="entry name" value="CYTOCHROME C BIOGENESIS PROTEIN CCS1, CHLOROPLASTIC"/>
    <property type="match status" value="1"/>
</dbReference>
<dbReference type="PANTHER" id="PTHR31566:SF0">
    <property type="entry name" value="CYTOCHROME C BIOGENESIS PROTEIN CCS1, CHLOROPLASTIC"/>
    <property type="match status" value="1"/>
</dbReference>
<dbReference type="InterPro" id="IPR023494">
    <property type="entry name" value="Cyt_c_bgen_Ccs1/CcsB/ResB"/>
</dbReference>
<evidence type="ECO:0000256" key="1">
    <source>
        <dbReference type="ARBA" id="ARBA00004141"/>
    </source>
</evidence>
<sequence>MKNTKCGCGHNNPVGTILCEYCGKPLQEEENTDRPLEMRYEGKARRSQTQKRTVLDRVWNFFSSVKVAIYLIVITLLASILGTVFPQEGQIPSGRPDVYYAQEYGFWGDLYYQLGLSDMYSSWWYISLLAMIGISLVICSLDRVVPLYQALRRQKVTKNTAFITRQRASRTLQVSEEEKDPLLDRLAESLSKKRYNIRREGDSILAEKGRFSRWGPYINHIGLIIFLLGTLMRLIPGWHLDEAVYVREGETKKLPELNYYVKNEKAIAELYDEKENRQQASKDQPIVKKYETQVVLYEKDPETDQLERVESGPILVNEPLKYKDLLLYQADFQPNQTEAIRLSVKDKETDEKLGSFWIDLYDPEMNYEVKDGVEVQIMDYFPDFVMDGNRPTTKSEVPNRPAFIFKVTSPEEEKAEKSWMIAGTDLDDLHRDNRYKMELEKLKTVNMSGLMVRIDKSLPIIFLGLGIFMVGLSIGLFWYHRRVWIRWKEGTLYLGAHTNKNWFGLRRELEQATAAADLPFSFSPEKR</sequence>
<protein>
    <recommendedName>
        <fullName evidence="7">ResB-like domain-containing protein</fullName>
    </recommendedName>
</protein>
<organism evidence="8 9">
    <name type="scientific">Paludifilum halophilum</name>
    <dbReference type="NCBI Taxonomy" id="1642702"/>
    <lineage>
        <taxon>Bacteria</taxon>
        <taxon>Bacillati</taxon>
        <taxon>Bacillota</taxon>
        <taxon>Bacilli</taxon>
        <taxon>Bacillales</taxon>
        <taxon>Thermoactinomycetaceae</taxon>
        <taxon>Paludifilum</taxon>
    </lineage>
</organism>
<comment type="subcellular location">
    <subcellularLocation>
        <location evidence="1">Membrane</location>
        <topology evidence="1">Multi-pass membrane protein</topology>
    </subcellularLocation>
</comment>
<reference evidence="8 9" key="1">
    <citation type="submission" date="2017-07" db="EMBL/GenBank/DDBJ databases">
        <title>The genome sequence of Paludifilum halophilum highlights mechanisms for microbial adaptation to high salt environemnts.</title>
        <authorList>
            <person name="Belbahri L."/>
        </authorList>
    </citation>
    <scope>NUCLEOTIDE SEQUENCE [LARGE SCALE GENOMIC DNA]</scope>
    <source>
        <strain evidence="8 9">DSM 102817</strain>
    </source>
</reference>
<feature type="transmembrane region" description="Helical" evidence="6">
    <location>
        <begin position="123"/>
        <end position="145"/>
    </location>
</feature>
<keyword evidence="5 6" id="KW-0472">Membrane</keyword>
<dbReference type="InterPro" id="IPR007816">
    <property type="entry name" value="ResB-like_domain"/>
</dbReference>
<proteinExistence type="predicted"/>
<keyword evidence="9" id="KW-1185">Reference proteome</keyword>
<comment type="caution">
    <text evidence="8">The sequence shown here is derived from an EMBL/GenBank/DDBJ whole genome shotgun (WGS) entry which is preliminary data.</text>
</comment>